<sequence length="164" mass="18321">MALLRPLTPLALGAMISACAQADPSGSPLAEAWLSGRSVVVTMDVVPNNTSETYSDFAHYLNEFATSVDDSWAFFNQDSRSTRNRLPITIDVEVPAYSVLFMKKGKAKGYLYPGPIVEPQVYNFVQRTFEGRDIPGYLYQFKPDEVSIEATQNGEKFNIKRTRP</sequence>
<name>A0A2T1K4P5_9GAMM</name>
<organism evidence="2 3">
    <name type="scientific">Marinobacter fuscus</name>
    <dbReference type="NCBI Taxonomy" id="2109942"/>
    <lineage>
        <taxon>Bacteria</taxon>
        <taxon>Pseudomonadati</taxon>
        <taxon>Pseudomonadota</taxon>
        <taxon>Gammaproteobacteria</taxon>
        <taxon>Pseudomonadales</taxon>
        <taxon>Marinobacteraceae</taxon>
        <taxon>Marinobacter</taxon>
    </lineage>
</organism>
<keyword evidence="3" id="KW-1185">Reference proteome</keyword>
<dbReference type="Proteomes" id="UP000239866">
    <property type="component" value="Unassembled WGS sequence"/>
</dbReference>
<dbReference type="EMBL" id="PXNP01000104">
    <property type="protein sequence ID" value="PSF05055.1"/>
    <property type="molecule type" value="Genomic_DNA"/>
</dbReference>
<dbReference type="OrthoDB" id="7062783at2"/>
<feature type="chain" id="PRO_5015665669" evidence="1">
    <location>
        <begin position="23"/>
        <end position="164"/>
    </location>
</feature>
<protein>
    <submittedName>
        <fullName evidence="2">Uncharacterized protein</fullName>
    </submittedName>
</protein>
<feature type="signal peptide" evidence="1">
    <location>
        <begin position="1"/>
        <end position="22"/>
    </location>
</feature>
<evidence type="ECO:0000313" key="3">
    <source>
        <dbReference type="Proteomes" id="UP000239866"/>
    </source>
</evidence>
<keyword evidence="1" id="KW-0732">Signal</keyword>
<dbReference type="AlphaFoldDB" id="A0A2T1K4P5"/>
<evidence type="ECO:0000313" key="2">
    <source>
        <dbReference type="EMBL" id="PSF05055.1"/>
    </source>
</evidence>
<comment type="caution">
    <text evidence="2">The sequence shown here is derived from an EMBL/GenBank/DDBJ whole genome shotgun (WGS) entry which is preliminary data.</text>
</comment>
<reference evidence="2 3" key="1">
    <citation type="submission" date="2018-03" db="EMBL/GenBank/DDBJ databases">
        <title>Marinobacter brunus sp. nov., a marine bacterium of Gamma-proteobacteria isolated from the surface seawater of the South China Sea.</title>
        <authorList>
            <person name="Cheng H."/>
            <person name="Wu Y.-H."/>
            <person name="Xamxidin M."/>
            <person name="Xu X.-W."/>
        </authorList>
    </citation>
    <scope>NUCLEOTIDE SEQUENCE [LARGE SCALE GENOMIC DNA]</scope>
    <source>
        <strain evidence="2 3">NH169-3</strain>
    </source>
</reference>
<accession>A0A2T1K4P5</accession>
<dbReference type="RefSeq" id="WP_106764433.1">
    <property type="nucleotide sequence ID" value="NZ_PXNP01000104.1"/>
</dbReference>
<dbReference type="PROSITE" id="PS51257">
    <property type="entry name" value="PROKAR_LIPOPROTEIN"/>
    <property type="match status" value="1"/>
</dbReference>
<proteinExistence type="predicted"/>
<evidence type="ECO:0000256" key="1">
    <source>
        <dbReference type="SAM" id="SignalP"/>
    </source>
</evidence>
<gene>
    <name evidence="2" type="ORF">C7H09_15730</name>
</gene>